<evidence type="ECO:0000256" key="5">
    <source>
        <dbReference type="SAM" id="Phobius"/>
    </source>
</evidence>
<gene>
    <name evidence="8" type="ORF">P691DRAFT_204815</name>
</gene>
<keyword evidence="5" id="KW-0472">Membrane</keyword>
<feature type="region of interest" description="Disordered" evidence="4">
    <location>
        <begin position="547"/>
        <end position="613"/>
    </location>
</feature>
<feature type="compositionally biased region" description="Polar residues" evidence="4">
    <location>
        <begin position="547"/>
        <end position="567"/>
    </location>
</feature>
<name>A0A9P5XQ32_9AGAR</name>
<feature type="compositionally biased region" description="Polar residues" evidence="4">
    <location>
        <begin position="584"/>
        <end position="597"/>
    </location>
</feature>
<evidence type="ECO:0000259" key="7">
    <source>
        <dbReference type="PROSITE" id="PS51767"/>
    </source>
</evidence>
<dbReference type="GO" id="GO:0006508">
    <property type="term" value="P:proteolysis"/>
    <property type="evidence" value="ECO:0007669"/>
    <property type="project" value="UniProtKB-KW"/>
</dbReference>
<keyword evidence="9" id="KW-1185">Reference proteome</keyword>
<dbReference type="InterPro" id="IPR021109">
    <property type="entry name" value="Peptidase_aspartic_dom_sf"/>
</dbReference>
<comment type="caution">
    <text evidence="8">The sequence shown here is derived from an EMBL/GenBank/DDBJ whole genome shotgun (WGS) entry which is preliminary data.</text>
</comment>
<keyword evidence="3" id="KW-0378">Hydrolase</keyword>
<dbReference type="Gene3D" id="2.40.70.10">
    <property type="entry name" value="Acid Proteases"/>
    <property type="match status" value="2"/>
</dbReference>
<keyword evidence="5" id="KW-0812">Transmembrane</keyword>
<keyword evidence="5" id="KW-1133">Transmembrane helix</keyword>
<dbReference type="SUPFAM" id="SSF50630">
    <property type="entry name" value="Acid proteases"/>
    <property type="match status" value="1"/>
</dbReference>
<evidence type="ECO:0000313" key="9">
    <source>
        <dbReference type="Proteomes" id="UP000807342"/>
    </source>
</evidence>
<feature type="chain" id="PRO_5040217452" evidence="6">
    <location>
        <begin position="18"/>
        <end position="653"/>
    </location>
</feature>
<protein>
    <submittedName>
        <fullName evidence="8">Acid protease</fullName>
    </submittedName>
</protein>
<dbReference type="PROSITE" id="PS00141">
    <property type="entry name" value="ASP_PROTEASE"/>
    <property type="match status" value="1"/>
</dbReference>
<evidence type="ECO:0000256" key="3">
    <source>
        <dbReference type="RuleBase" id="RU000454"/>
    </source>
</evidence>
<dbReference type="GO" id="GO:0004190">
    <property type="term" value="F:aspartic-type endopeptidase activity"/>
    <property type="evidence" value="ECO:0007669"/>
    <property type="project" value="UniProtKB-KW"/>
</dbReference>
<dbReference type="Pfam" id="PF00026">
    <property type="entry name" value="Asp"/>
    <property type="match status" value="1"/>
</dbReference>
<keyword evidence="6" id="KW-0732">Signal</keyword>
<dbReference type="OrthoDB" id="15189at2759"/>
<evidence type="ECO:0000313" key="8">
    <source>
        <dbReference type="EMBL" id="KAF9454879.1"/>
    </source>
</evidence>
<feature type="signal peptide" evidence="6">
    <location>
        <begin position="1"/>
        <end position="17"/>
    </location>
</feature>
<proteinExistence type="inferred from homology"/>
<accession>A0A9P5XQ32</accession>
<dbReference type="PANTHER" id="PTHR47966">
    <property type="entry name" value="BETA-SITE APP-CLEAVING ENZYME, ISOFORM A-RELATED"/>
    <property type="match status" value="1"/>
</dbReference>
<reference evidence="8" key="1">
    <citation type="submission" date="2020-11" db="EMBL/GenBank/DDBJ databases">
        <authorList>
            <consortium name="DOE Joint Genome Institute"/>
            <person name="Ahrendt S."/>
            <person name="Riley R."/>
            <person name="Andreopoulos W."/>
            <person name="Labutti K."/>
            <person name="Pangilinan J."/>
            <person name="Ruiz-Duenas F.J."/>
            <person name="Barrasa J.M."/>
            <person name="Sanchez-Garcia M."/>
            <person name="Camarero S."/>
            <person name="Miyauchi S."/>
            <person name="Serrano A."/>
            <person name="Linde D."/>
            <person name="Babiker R."/>
            <person name="Drula E."/>
            <person name="Ayuso-Fernandez I."/>
            <person name="Pacheco R."/>
            <person name="Padilla G."/>
            <person name="Ferreira P."/>
            <person name="Barriuso J."/>
            <person name="Kellner H."/>
            <person name="Castanera R."/>
            <person name="Alfaro M."/>
            <person name="Ramirez L."/>
            <person name="Pisabarro A.G."/>
            <person name="Kuo A."/>
            <person name="Tritt A."/>
            <person name="Lipzen A."/>
            <person name="He G."/>
            <person name="Yan M."/>
            <person name="Ng V."/>
            <person name="Cullen D."/>
            <person name="Martin F."/>
            <person name="Rosso M.-N."/>
            <person name="Henrissat B."/>
            <person name="Hibbett D."/>
            <person name="Martinez A.T."/>
            <person name="Grigoriev I.V."/>
        </authorList>
    </citation>
    <scope>NUCLEOTIDE SEQUENCE</scope>
    <source>
        <strain evidence="8">MF-IS2</strain>
    </source>
</reference>
<dbReference type="InterPro" id="IPR001461">
    <property type="entry name" value="Aspartic_peptidase_A1"/>
</dbReference>
<feature type="compositionally biased region" description="Gly residues" evidence="4">
    <location>
        <begin position="502"/>
        <end position="511"/>
    </location>
</feature>
<feature type="compositionally biased region" description="Low complexity" evidence="4">
    <location>
        <begin position="568"/>
        <end position="583"/>
    </location>
</feature>
<dbReference type="InterPro" id="IPR034164">
    <property type="entry name" value="Pepsin-like_dom"/>
</dbReference>
<feature type="transmembrane region" description="Helical" evidence="5">
    <location>
        <begin position="455"/>
        <end position="475"/>
    </location>
</feature>
<dbReference type="PROSITE" id="PS51767">
    <property type="entry name" value="PEPTIDASE_A1"/>
    <property type="match status" value="1"/>
</dbReference>
<dbReference type="InterPro" id="IPR001969">
    <property type="entry name" value="Aspartic_peptidase_AS"/>
</dbReference>
<sequence>MPNLPFSLALFVISANAIRVPFEIHFSDNILGTSLTRRTPTPVSNTGNAQYVSNITLGGVTLPVLLDTGSSDLWAAFPSNQPSVTDLGKTVSLNYAVGKVGGSIATTSLSFGGYNVDNQAFLYVTDTSTFTSNINAQGYYGLLGLGPNSGSLVRKKISGDSRGDTMLTHIFESHSLSDNYVSFLLDRKGAPTEAFTGQLTVSEIVPGFENITSMPKIDVDKVNRLLKADQHWQILTDQDNGIVGPDGQPLKVDSIVPGCPDGQLVAVIDSGFTFSQVPRDISDQIYGRVQGAYYDTTEEFWMIPCGQYLNLTFNFGGKSYPVHSLDTVDDNFNRVDSTGQKVCLGAFQPITSAFSLLGHYDMILGMSFLRNAYTLLDFGDWVDVNSKTQANPYIQLASVTNPTTARAEFVKVRLGGVDTTGDSKWALLPADQMQHSPVSEEEKKKKYQEMVLSRWPYILLGCLVFTLGTTGYCIWRCCCRKGRGKGGDGKFAGFFKRGGKKGNTGARGFGGEEMDRSSHHKLQDEDSSYYPTSGQNNVSMYALNRTTSNHSQQSFQRQQPPTASSYASPSRSNLLPSNNPYSNAHAQNWDNASTYSLQGGGGPPSPGAGAVQHPQSVYAMNPHAVGSVASVHMQRQEYGGYGTADGYAGQYSR</sequence>
<comment type="similarity">
    <text evidence="1 3">Belongs to the peptidase A1 family.</text>
</comment>
<dbReference type="InterPro" id="IPR033121">
    <property type="entry name" value="PEPTIDASE_A1"/>
</dbReference>
<dbReference type="PANTHER" id="PTHR47966:SF51">
    <property type="entry name" value="BETA-SITE APP-CLEAVING ENZYME, ISOFORM A-RELATED"/>
    <property type="match status" value="1"/>
</dbReference>
<dbReference type="Proteomes" id="UP000807342">
    <property type="component" value="Unassembled WGS sequence"/>
</dbReference>
<keyword evidence="2 3" id="KW-0064">Aspartyl protease</keyword>
<feature type="compositionally biased region" description="Basic and acidic residues" evidence="4">
    <location>
        <begin position="513"/>
        <end position="524"/>
    </location>
</feature>
<evidence type="ECO:0000256" key="2">
    <source>
        <dbReference type="ARBA" id="ARBA00022750"/>
    </source>
</evidence>
<dbReference type="AlphaFoldDB" id="A0A9P5XQ32"/>
<keyword evidence="3 8" id="KW-0645">Protease</keyword>
<dbReference type="CDD" id="cd05471">
    <property type="entry name" value="pepsin_like"/>
    <property type="match status" value="1"/>
</dbReference>
<dbReference type="PRINTS" id="PR00792">
    <property type="entry name" value="PEPSIN"/>
</dbReference>
<organism evidence="8 9">
    <name type="scientific">Macrolepiota fuliginosa MF-IS2</name>
    <dbReference type="NCBI Taxonomy" id="1400762"/>
    <lineage>
        <taxon>Eukaryota</taxon>
        <taxon>Fungi</taxon>
        <taxon>Dikarya</taxon>
        <taxon>Basidiomycota</taxon>
        <taxon>Agaricomycotina</taxon>
        <taxon>Agaricomycetes</taxon>
        <taxon>Agaricomycetidae</taxon>
        <taxon>Agaricales</taxon>
        <taxon>Agaricineae</taxon>
        <taxon>Agaricaceae</taxon>
        <taxon>Macrolepiota</taxon>
    </lineage>
</organism>
<evidence type="ECO:0000256" key="1">
    <source>
        <dbReference type="ARBA" id="ARBA00007447"/>
    </source>
</evidence>
<evidence type="ECO:0000256" key="6">
    <source>
        <dbReference type="SAM" id="SignalP"/>
    </source>
</evidence>
<feature type="domain" description="Peptidase A1" evidence="7">
    <location>
        <begin position="51"/>
        <end position="387"/>
    </location>
</feature>
<dbReference type="EMBL" id="MU151052">
    <property type="protein sequence ID" value="KAF9454879.1"/>
    <property type="molecule type" value="Genomic_DNA"/>
</dbReference>
<feature type="region of interest" description="Disordered" evidence="4">
    <location>
        <begin position="502"/>
        <end position="535"/>
    </location>
</feature>
<evidence type="ECO:0000256" key="4">
    <source>
        <dbReference type="SAM" id="MobiDB-lite"/>
    </source>
</evidence>